<evidence type="ECO:0000313" key="1">
    <source>
        <dbReference type="EMBL" id="CTR08840.1"/>
    </source>
</evidence>
<name>A0A0K3CK90_RHOTO</name>
<protein>
    <submittedName>
        <fullName evidence="1">FGENESH: predicted gene_9.47 protein</fullName>
    </submittedName>
</protein>
<dbReference type="AlphaFoldDB" id="A0A0K3CK90"/>
<dbReference type="EMBL" id="CWKI01000009">
    <property type="protein sequence ID" value="CTR08840.1"/>
    <property type="molecule type" value="Genomic_DNA"/>
</dbReference>
<keyword evidence="2" id="KW-1185">Reference proteome</keyword>
<sequence>KTNKLCGPCSKAGIQLFFCSPEHQKLVWPGHKVFCGANAWPISLPRLTRAETAKLLENLDKPTLRLRASGEKVYRSSLDYLRTFLGPNKARDEIMVRRFVQPPKCTFADNAVLQSDIMSVSEIFPVLGPASFPEWSQTILLAARDTAMSSFTHEKLPSELTLGGISKIVLESVGIGLLAPIPARYDMRSTILFHRLACYEALVVAALPDPRAPDTGFDRIRDAERCKRKCEKALKAYVSEAFDAGLAEKLVVKLKEGAPKAVFLPTDRTSKRCKSCSEQAGINLFFCSPEHQKLVWLGHRSFCGLKAFPVIFPLLSKDEACDIIPRLDIAPQGEAEQRSSFLKFAQTHIQPNMTRQELATSIWCITETGEKQADDAMANVKINQALLCKARISASPYINDKPLKDLIVRLVTLFFVDCASAELLPTVSYTFDKRQAELFHRLVAFVTFTSVTLQSSCKPGAKMTSLVEQYIAPQAACETALYAFACKTFGQDFADKLGQTVVSWLARFDVEVHDS</sequence>
<feature type="non-terminal residue" evidence="1">
    <location>
        <position position="1"/>
    </location>
</feature>
<accession>A0A0K3CK90</accession>
<gene>
    <name evidence="1" type="primary">FGENESH: predicted gene_9.47</name>
    <name evidence="1" type="ORF">BN2166_0047010</name>
</gene>
<evidence type="ECO:0000313" key="2">
    <source>
        <dbReference type="Proteomes" id="UP000199069"/>
    </source>
</evidence>
<organism evidence="1 2">
    <name type="scientific">Rhodotorula toruloides</name>
    <name type="common">Yeast</name>
    <name type="synonym">Rhodosporidium toruloides</name>
    <dbReference type="NCBI Taxonomy" id="5286"/>
    <lineage>
        <taxon>Eukaryota</taxon>
        <taxon>Fungi</taxon>
        <taxon>Dikarya</taxon>
        <taxon>Basidiomycota</taxon>
        <taxon>Pucciniomycotina</taxon>
        <taxon>Microbotryomycetes</taxon>
        <taxon>Sporidiobolales</taxon>
        <taxon>Sporidiobolaceae</taxon>
        <taxon>Rhodotorula</taxon>
    </lineage>
</organism>
<dbReference type="Proteomes" id="UP000199069">
    <property type="component" value="Unassembled WGS sequence"/>
</dbReference>
<reference evidence="1 2" key="1">
    <citation type="submission" date="2015-07" db="EMBL/GenBank/DDBJ databases">
        <authorList>
            <person name="Cajimat M.N.B."/>
            <person name="Milazzo M.L."/>
            <person name="Fulhorst C.F."/>
        </authorList>
    </citation>
    <scope>NUCLEOTIDE SEQUENCE [LARGE SCALE GENOMIC DNA]</scope>
    <source>
        <strain evidence="1">Single colony</strain>
    </source>
</reference>
<dbReference type="Gene3D" id="6.10.140.2220">
    <property type="match status" value="1"/>
</dbReference>
<proteinExistence type="predicted"/>